<feature type="compositionally biased region" description="Basic and acidic residues" evidence="10">
    <location>
        <begin position="466"/>
        <end position="475"/>
    </location>
</feature>
<dbReference type="GO" id="GO:0003700">
    <property type="term" value="F:DNA-binding transcription factor activity"/>
    <property type="evidence" value="ECO:0007669"/>
    <property type="project" value="InterPro"/>
</dbReference>
<dbReference type="SMART" id="SM00338">
    <property type="entry name" value="BRLZ"/>
    <property type="match status" value="1"/>
</dbReference>
<feature type="coiled-coil region" evidence="9">
    <location>
        <begin position="270"/>
        <end position="297"/>
    </location>
</feature>
<keyword evidence="9" id="KW-0175">Coiled coil</keyword>
<dbReference type="Gene3D" id="3.30.450.30">
    <property type="entry name" value="Dynein light chain 2a, cytoplasmic"/>
    <property type="match status" value="1"/>
</dbReference>
<dbReference type="InterPro" id="IPR004942">
    <property type="entry name" value="Roadblock/LAMTOR2_dom"/>
</dbReference>
<dbReference type="GO" id="GO:0007094">
    <property type="term" value="P:mitotic spindle assembly checkpoint signaling"/>
    <property type="evidence" value="ECO:0007669"/>
    <property type="project" value="InterPro"/>
</dbReference>
<name>A0A2N1J7Z8_9BASI</name>
<dbReference type="Gene3D" id="3.30.457.60">
    <property type="match status" value="1"/>
</dbReference>
<feature type="compositionally biased region" description="Polar residues" evidence="10">
    <location>
        <begin position="32"/>
        <end position="44"/>
    </location>
</feature>
<feature type="coiled-coil region" evidence="9">
    <location>
        <begin position="580"/>
        <end position="614"/>
    </location>
</feature>
<dbReference type="SUPFAM" id="SSF103196">
    <property type="entry name" value="Roadblock/LC7 domain"/>
    <property type="match status" value="1"/>
</dbReference>
<dbReference type="CDD" id="cd14810">
    <property type="entry name" value="bZIP_u1"/>
    <property type="match status" value="1"/>
</dbReference>
<evidence type="ECO:0000259" key="11">
    <source>
        <dbReference type="PROSITE" id="PS50217"/>
    </source>
</evidence>
<feature type="region of interest" description="Disordered" evidence="10">
    <location>
        <begin position="208"/>
        <end position="239"/>
    </location>
</feature>
<dbReference type="PANTHER" id="PTHR23168:SF0">
    <property type="entry name" value="MITOTIC SPINDLE ASSEMBLY CHECKPOINT PROTEIN MAD1"/>
    <property type="match status" value="1"/>
</dbReference>
<feature type="coiled-coil region" evidence="9">
    <location>
        <begin position="872"/>
        <end position="932"/>
    </location>
</feature>
<feature type="region of interest" description="Disordered" evidence="10">
    <location>
        <begin position="456"/>
        <end position="479"/>
    </location>
</feature>
<evidence type="ECO:0000256" key="8">
    <source>
        <dbReference type="ARBA" id="ARBA00023306"/>
    </source>
</evidence>
<proteinExistence type="inferred from homology"/>
<dbReference type="Pfam" id="PF05557">
    <property type="entry name" value="MAD"/>
    <property type="match status" value="1"/>
</dbReference>
<keyword evidence="8" id="KW-0131">Cell cycle</keyword>
<accession>A0A2N1J7Z8</accession>
<reference evidence="12 13" key="1">
    <citation type="submission" date="2017-10" db="EMBL/GenBank/DDBJ databases">
        <title>A novel species of cold-tolerant Malassezia isolated from bats.</title>
        <authorList>
            <person name="Lorch J.M."/>
            <person name="Palmer J.M."/>
            <person name="Vanderwolf K.J."/>
            <person name="Schmidt K.Z."/>
            <person name="Verant M.L."/>
            <person name="Weller T.J."/>
            <person name="Blehert D.S."/>
        </authorList>
    </citation>
    <scope>NUCLEOTIDE SEQUENCE [LARGE SCALE GENOMIC DNA]</scope>
    <source>
        <strain evidence="12 13">NWHC:44797-103</strain>
    </source>
</reference>
<protein>
    <recommendedName>
        <fullName evidence="4">Spindle assembly checkpoint component MAD1</fullName>
    </recommendedName>
</protein>
<dbReference type="SUPFAM" id="SSF75704">
    <property type="entry name" value="Mitotic arrest deficient-like 1, Mad1"/>
    <property type="match status" value="1"/>
</dbReference>
<feature type="compositionally biased region" description="Basic and acidic residues" evidence="10">
    <location>
        <begin position="224"/>
        <end position="238"/>
    </location>
</feature>
<dbReference type="PROSITE" id="PS50217">
    <property type="entry name" value="BZIP"/>
    <property type="match status" value="1"/>
</dbReference>
<feature type="coiled-coil region" evidence="9">
    <location>
        <begin position="760"/>
        <end position="833"/>
    </location>
</feature>
<evidence type="ECO:0000256" key="7">
    <source>
        <dbReference type="ARBA" id="ARBA00023242"/>
    </source>
</evidence>
<evidence type="ECO:0000256" key="6">
    <source>
        <dbReference type="ARBA" id="ARBA00022776"/>
    </source>
</evidence>
<dbReference type="GO" id="GO:0051315">
    <property type="term" value="P:attachment of mitotic spindle microtubules to kinetochore"/>
    <property type="evidence" value="ECO:0007669"/>
    <property type="project" value="TreeGrafter"/>
</dbReference>
<dbReference type="PROSITE" id="PS00036">
    <property type="entry name" value="BZIP_BASIC"/>
    <property type="match status" value="1"/>
</dbReference>
<feature type="domain" description="BZIP" evidence="11">
    <location>
        <begin position="231"/>
        <end position="294"/>
    </location>
</feature>
<keyword evidence="7" id="KW-0539">Nucleus</keyword>
<keyword evidence="13" id="KW-1185">Reference proteome</keyword>
<evidence type="ECO:0000313" key="13">
    <source>
        <dbReference type="Proteomes" id="UP000232875"/>
    </source>
</evidence>
<comment type="similarity">
    <text evidence="2">Belongs to the GAMAD family.</text>
</comment>
<sequence>MKLGSQPDTALVDRLVKQHYPDVLKYRREMDQQQAIDTAKPTTDNMEKGGLVPTPPSSESGSISSPMDQVWERLDVDQSVASNLLDLDFDEQAIQEVDPMLYVPPFMDSAKENTTFAQPPTFIQDKVQERETAPGSQSIDPLLVLGAPVLPQDRDLCPPIDTLIAQPTPEVKESYTQLQHPPEHEEDEGDESTFVAFTPMRLRDVKDEFSNRSLSPEPSSLRPSFEEYNKLSSKEKRQLRNKISARNFRNRRKEYITLLEDQVNQRDSLIDKLREKISSLSLENTALREEARQAQTRSSSVDVSKLLDALHSGVDLRSSTPSQLLPNMRKDVSAAPRSSSPAVQRLYAYTAALFPVNFGKRSIVETDASPPHPSTYELTMLRTEYDKRIQSEQHAYRLLETQFRSQSRELEALKQQRVEVLNEWESERAAQRKAQEAWANDKKELEEQLTALRSESLHQRSVAESQRSDAQEKEANAQARISALESERIALQTAAQEAQAQNDLLQQTNTILREKNAALAAAQDDMQRSMAQPADAEELSTLKEQLSQQISAVQRLELVKTRLGSENARLREASAHTEILREANRSLEVKVERMDSLRNEILAKEEQIAAMVAQETQWAESLRHGIATDEHAAFVAAANVEASVPQVDAPSSMTRETLPHYVSTLRGTIMGLGARVEGLVHSVEQLRTSNLELDRRAQRGSENESSLAKELSDKTGALLHAQKAVEVERDELRRCKELLSSFETEASQSPNFDEIQAKRIAQLEALVGQAQQENTSLSTRIADMECEALARAAQPKDAPACDPSALKEAHEKLALVTSQYQELESQAAAAAKENDKLWARVGRGEFDQSRVKCLVLGDNPVSRDYAIRSATLDALRKENEELLQQVQALQEAGTVPQPAAAEGDALVPLQTVENLRNELHQLQETIQLKDKGMLRLKQVFTAKANEFREAVQSLFGYKLRFMENGKVKLTSAYARGARSTTLIFSSEEGNVGEMKLQGEAADGLANVAHLRDYWLSDGIRHSVPCFLAALNLELYENTTQAIRGSFGALDEAASFPMPDEPATLEALPQNAPEEAMQILSHLTRHKRVRGCATLTTDARVLWSGGPAFSSGQVSLDAVVQFVREMLETARRNVEAIEADDELNLLRIRTKHYEMLVTPSQKYVLVVVQEPGTA</sequence>
<keyword evidence="6" id="KW-0498">Mitosis</keyword>
<evidence type="ECO:0000256" key="4">
    <source>
        <dbReference type="ARBA" id="ARBA00022019"/>
    </source>
</evidence>
<evidence type="ECO:0000256" key="9">
    <source>
        <dbReference type="SAM" id="Coils"/>
    </source>
</evidence>
<dbReference type="InterPro" id="IPR008672">
    <property type="entry name" value="Mad1"/>
</dbReference>
<dbReference type="PANTHER" id="PTHR23168">
    <property type="entry name" value="MITOTIC SPINDLE ASSEMBLY CHECKPOINT PROTEIN MAD1 MITOTIC ARREST DEFICIENT-LIKE PROTEIN 1"/>
    <property type="match status" value="1"/>
</dbReference>
<dbReference type="InterPro" id="IPR004827">
    <property type="entry name" value="bZIP"/>
</dbReference>
<dbReference type="SUPFAM" id="SSF57959">
    <property type="entry name" value="Leucine zipper domain"/>
    <property type="match status" value="1"/>
</dbReference>
<comment type="similarity">
    <text evidence="3">Belongs to the MAD1 family.</text>
</comment>
<evidence type="ECO:0000256" key="3">
    <source>
        <dbReference type="ARBA" id="ARBA00008029"/>
    </source>
</evidence>
<feature type="region of interest" description="Disordered" evidence="10">
    <location>
        <begin position="32"/>
        <end position="65"/>
    </location>
</feature>
<dbReference type="GO" id="GO:0000776">
    <property type="term" value="C:kinetochore"/>
    <property type="evidence" value="ECO:0007669"/>
    <property type="project" value="TreeGrafter"/>
</dbReference>
<dbReference type="STRING" id="2020962.A0A2N1J7Z8"/>
<dbReference type="GO" id="GO:0005635">
    <property type="term" value="C:nuclear envelope"/>
    <property type="evidence" value="ECO:0007669"/>
    <property type="project" value="TreeGrafter"/>
</dbReference>
<dbReference type="GO" id="GO:0051301">
    <property type="term" value="P:cell division"/>
    <property type="evidence" value="ECO:0007669"/>
    <property type="project" value="UniProtKB-KW"/>
</dbReference>
<dbReference type="InterPro" id="IPR046347">
    <property type="entry name" value="bZIP_sf"/>
</dbReference>
<dbReference type="AlphaFoldDB" id="A0A2N1J7Z8"/>
<comment type="subcellular location">
    <subcellularLocation>
        <location evidence="1">Nucleus</location>
    </subcellularLocation>
</comment>
<dbReference type="Pfam" id="PF00170">
    <property type="entry name" value="bZIP_1"/>
    <property type="match status" value="1"/>
</dbReference>
<dbReference type="SMART" id="SM00960">
    <property type="entry name" value="Robl_LC7"/>
    <property type="match status" value="1"/>
</dbReference>
<gene>
    <name evidence="12" type="primary">MAD1</name>
    <name evidence="12" type="ORF">MVES_003446</name>
</gene>
<dbReference type="OrthoDB" id="331602at2759"/>
<organism evidence="12 13">
    <name type="scientific">Malassezia vespertilionis</name>
    <dbReference type="NCBI Taxonomy" id="2020962"/>
    <lineage>
        <taxon>Eukaryota</taxon>
        <taxon>Fungi</taxon>
        <taxon>Dikarya</taxon>
        <taxon>Basidiomycota</taxon>
        <taxon>Ustilaginomycotina</taxon>
        <taxon>Malasseziomycetes</taxon>
        <taxon>Malasseziales</taxon>
        <taxon>Malasseziaceae</taxon>
        <taxon>Malassezia</taxon>
    </lineage>
</organism>
<feature type="compositionally biased region" description="Low complexity" evidence="10">
    <location>
        <begin position="211"/>
        <end position="223"/>
    </location>
</feature>
<dbReference type="GO" id="GO:0072686">
    <property type="term" value="C:mitotic spindle"/>
    <property type="evidence" value="ECO:0007669"/>
    <property type="project" value="TreeGrafter"/>
</dbReference>
<evidence type="ECO:0000256" key="2">
    <source>
        <dbReference type="ARBA" id="ARBA00007191"/>
    </source>
</evidence>
<evidence type="ECO:0000313" key="12">
    <source>
        <dbReference type="EMBL" id="PKI82686.1"/>
    </source>
</evidence>
<feature type="region of interest" description="Disordered" evidence="10">
    <location>
        <begin position="167"/>
        <end position="191"/>
    </location>
</feature>
<dbReference type="Gene3D" id="1.20.5.170">
    <property type="match status" value="2"/>
</dbReference>
<evidence type="ECO:0000256" key="1">
    <source>
        <dbReference type="ARBA" id="ARBA00004123"/>
    </source>
</evidence>
<dbReference type="EMBL" id="KZ454994">
    <property type="protein sequence ID" value="PKI82686.1"/>
    <property type="molecule type" value="Genomic_DNA"/>
</dbReference>
<keyword evidence="5" id="KW-0132">Cell division</keyword>
<evidence type="ECO:0000256" key="5">
    <source>
        <dbReference type="ARBA" id="ARBA00022618"/>
    </source>
</evidence>
<evidence type="ECO:0000256" key="10">
    <source>
        <dbReference type="SAM" id="MobiDB-lite"/>
    </source>
</evidence>
<dbReference type="Proteomes" id="UP000232875">
    <property type="component" value="Unassembled WGS sequence"/>
</dbReference>
<dbReference type="Gene3D" id="6.10.250.90">
    <property type="match status" value="1"/>
</dbReference>